<dbReference type="Proteomes" id="UP000636479">
    <property type="component" value="Unassembled WGS sequence"/>
</dbReference>
<name>A0A8H6W9D4_9AGAR</name>
<sequence>MLFLELPSELVLACLAYLPYHDLSSCINAGNRLLLSTILESPVTLYNAEQERAGVDENPFHPDTTRSSIAERRDALRKREDNWLYLSPQTLTCPSIDFVASRGVYWIAGDYWIIGDALDPGSLRPMALKFLRTGPRREDEPEWRTAEARWRRVVDFVAAPEELDLVAMITYGVVENTPPTCSIDIHLLSFSSMSTPHPLAASPIIHIHDISLLDGAPSITIDISGRILAFSMLYPGAADLHKDGLYLYDWQSGLPLANPIPIQSNGPIGLTFITPRYLLLSNAASFSLDILDVMVSPPRLTHSFKLPPLKPNHHVTSVQFRTLPNPSWAPAAHRFARSHTRFLPRPARALVQCAFNTEENYLPTLHVFVLRRACLIDLISPHEEFIEVNWPDWGPTCTRFLDARNMTLHPCTTLTGERLVSLETLPSLNFGKYIRVFNFNAGSVRVVKKRIGRAMGDPDVVQDDGDGPTLYTEYATVRVVDADAPRDPAAPQPLIITDPAPQDENDMDVDDAQGELDLLFPSLAVFADPSSVVSDIPYVESTARAECDYSAVEINHEAIVGTRFGPLLTLSIDAVDVLHFG</sequence>
<comment type="caution">
    <text evidence="1">The sequence shown here is derived from an EMBL/GenBank/DDBJ whole genome shotgun (WGS) entry which is preliminary data.</text>
</comment>
<proteinExistence type="predicted"/>
<dbReference type="RefSeq" id="XP_037220986.1">
    <property type="nucleotide sequence ID" value="XM_037363065.1"/>
</dbReference>
<dbReference type="EMBL" id="JACAZF010000005">
    <property type="protein sequence ID" value="KAF7304014.1"/>
    <property type="molecule type" value="Genomic_DNA"/>
</dbReference>
<evidence type="ECO:0000313" key="2">
    <source>
        <dbReference type="Proteomes" id="UP000636479"/>
    </source>
</evidence>
<keyword evidence="2" id="KW-1185">Reference proteome</keyword>
<dbReference type="GeneID" id="59345581"/>
<dbReference type="AlphaFoldDB" id="A0A8H6W9D4"/>
<reference evidence="1" key="1">
    <citation type="submission" date="2020-05" db="EMBL/GenBank/DDBJ databases">
        <title>Mycena genomes resolve the evolution of fungal bioluminescence.</title>
        <authorList>
            <person name="Tsai I.J."/>
        </authorList>
    </citation>
    <scope>NUCLEOTIDE SEQUENCE</scope>
    <source>
        <strain evidence="1">171206Taipei</strain>
    </source>
</reference>
<dbReference type="OrthoDB" id="3149552at2759"/>
<gene>
    <name evidence="1" type="ORF">MIND_00632600</name>
</gene>
<organism evidence="1 2">
    <name type="scientific">Mycena indigotica</name>
    <dbReference type="NCBI Taxonomy" id="2126181"/>
    <lineage>
        <taxon>Eukaryota</taxon>
        <taxon>Fungi</taxon>
        <taxon>Dikarya</taxon>
        <taxon>Basidiomycota</taxon>
        <taxon>Agaricomycotina</taxon>
        <taxon>Agaricomycetes</taxon>
        <taxon>Agaricomycetidae</taxon>
        <taxon>Agaricales</taxon>
        <taxon>Marasmiineae</taxon>
        <taxon>Mycenaceae</taxon>
        <taxon>Mycena</taxon>
    </lineage>
</organism>
<accession>A0A8H6W9D4</accession>
<evidence type="ECO:0000313" key="1">
    <source>
        <dbReference type="EMBL" id="KAF7304014.1"/>
    </source>
</evidence>
<protein>
    <submittedName>
        <fullName evidence="1">F-box domain-containing protein</fullName>
    </submittedName>
</protein>